<dbReference type="InterPro" id="IPR036259">
    <property type="entry name" value="MFS_trans_sf"/>
</dbReference>
<dbReference type="PROSITE" id="PS50850">
    <property type="entry name" value="MFS"/>
    <property type="match status" value="1"/>
</dbReference>
<keyword evidence="10" id="KW-1185">Reference proteome</keyword>
<keyword evidence="2" id="KW-0813">Transport</keyword>
<feature type="compositionally biased region" description="Basic and acidic residues" evidence="6">
    <location>
        <begin position="18"/>
        <end position="29"/>
    </location>
</feature>
<feature type="transmembrane region" description="Helical" evidence="7">
    <location>
        <begin position="456"/>
        <end position="481"/>
    </location>
</feature>
<feature type="transmembrane region" description="Helical" evidence="7">
    <location>
        <begin position="234"/>
        <end position="254"/>
    </location>
</feature>
<feature type="transmembrane region" description="Helical" evidence="7">
    <location>
        <begin position="367"/>
        <end position="387"/>
    </location>
</feature>
<dbReference type="InterPro" id="IPR011701">
    <property type="entry name" value="MFS"/>
</dbReference>
<keyword evidence="3 7" id="KW-0812">Transmembrane</keyword>
<evidence type="ECO:0000256" key="6">
    <source>
        <dbReference type="SAM" id="MobiDB-lite"/>
    </source>
</evidence>
<dbReference type="EMBL" id="MU007077">
    <property type="protein sequence ID" value="KAF2423803.1"/>
    <property type="molecule type" value="Genomic_DNA"/>
</dbReference>
<evidence type="ECO:0000259" key="8">
    <source>
        <dbReference type="PROSITE" id="PS50850"/>
    </source>
</evidence>
<comment type="caution">
    <text evidence="9">The sequence shown here is derived from an EMBL/GenBank/DDBJ whole genome shotgun (WGS) entry which is preliminary data.</text>
</comment>
<feature type="domain" description="Major facilitator superfamily (MFS) profile" evidence="8">
    <location>
        <begin position="56"/>
        <end position="485"/>
    </location>
</feature>
<feature type="transmembrane region" description="Helical" evidence="7">
    <location>
        <begin position="303"/>
        <end position="327"/>
    </location>
</feature>
<evidence type="ECO:0000313" key="10">
    <source>
        <dbReference type="Proteomes" id="UP000800235"/>
    </source>
</evidence>
<dbReference type="GO" id="GO:0022857">
    <property type="term" value="F:transmembrane transporter activity"/>
    <property type="evidence" value="ECO:0007669"/>
    <property type="project" value="InterPro"/>
</dbReference>
<feature type="transmembrane region" description="Helical" evidence="7">
    <location>
        <begin position="93"/>
        <end position="111"/>
    </location>
</feature>
<evidence type="ECO:0000256" key="7">
    <source>
        <dbReference type="SAM" id="Phobius"/>
    </source>
</evidence>
<organism evidence="9 10">
    <name type="scientific">Tothia fuscella</name>
    <dbReference type="NCBI Taxonomy" id="1048955"/>
    <lineage>
        <taxon>Eukaryota</taxon>
        <taxon>Fungi</taxon>
        <taxon>Dikarya</taxon>
        <taxon>Ascomycota</taxon>
        <taxon>Pezizomycotina</taxon>
        <taxon>Dothideomycetes</taxon>
        <taxon>Pleosporomycetidae</taxon>
        <taxon>Venturiales</taxon>
        <taxon>Cylindrosympodiaceae</taxon>
        <taxon>Tothia</taxon>
    </lineage>
</organism>
<evidence type="ECO:0000256" key="5">
    <source>
        <dbReference type="ARBA" id="ARBA00023136"/>
    </source>
</evidence>
<dbReference type="OrthoDB" id="6730379at2759"/>
<protein>
    <submittedName>
        <fullName evidence="9">Allantoate permease</fullName>
    </submittedName>
</protein>
<dbReference type="PANTHER" id="PTHR43791">
    <property type="entry name" value="PERMEASE-RELATED"/>
    <property type="match status" value="1"/>
</dbReference>
<evidence type="ECO:0000256" key="2">
    <source>
        <dbReference type="ARBA" id="ARBA00022448"/>
    </source>
</evidence>
<evidence type="ECO:0000256" key="3">
    <source>
        <dbReference type="ARBA" id="ARBA00022692"/>
    </source>
</evidence>
<feature type="transmembrane region" description="Helical" evidence="7">
    <location>
        <begin position="54"/>
        <end position="73"/>
    </location>
</feature>
<evidence type="ECO:0000313" key="9">
    <source>
        <dbReference type="EMBL" id="KAF2423803.1"/>
    </source>
</evidence>
<keyword evidence="5 7" id="KW-0472">Membrane</keyword>
<feature type="region of interest" description="Disordered" evidence="6">
    <location>
        <begin position="1"/>
        <end position="38"/>
    </location>
</feature>
<dbReference type="GO" id="GO:0016020">
    <property type="term" value="C:membrane"/>
    <property type="evidence" value="ECO:0007669"/>
    <property type="project" value="UniProtKB-SubCell"/>
</dbReference>
<proteinExistence type="predicted"/>
<comment type="subcellular location">
    <subcellularLocation>
        <location evidence="1">Membrane</location>
        <topology evidence="1">Multi-pass membrane protein</topology>
    </subcellularLocation>
</comment>
<feature type="transmembrane region" description="Helical" evidence="7">
    <location>
        <begin position="339"/>
        <end position="360"/>
    </location>
</feature>
<feature type="transmembrane region" description="Helical" evidence="7">
    <location>
        <begin position="202"/>
        <end position="222"/>
    </location>
</feature>
<dbReference type="AlphaFoldDB" id="A0A9P4NJL7"/>
<feature type="transmembrane region" description="Helical" evidence="7">
    <location>
        <begin position="147"/>
        <end position="169"/>
    </location>
</feature>
<name>A0A9P4NJL7_9PEZI</name>
<evidence type="ECO:0000256" key="4">
    <source>
        <dbReference type="ARBA" id="ARBA00022989"/>
    </source>
</evidence>
<dbReference type="InterPro" id="IPR020846">
    <property type="entry name" value="MFS_dom"/>
</dbReference>
<gene>
    <name evidence="9" type="ORF">EJ08DRAFT_664140</name>
</gene>
<feature type="transmembrane region" description="Helical" evidence="7">
    <location>
        <begin position="427"/>
        <end position="444"/>
    </location>
</feature>
<evidence type="ECO:0000256" key="1">
    <source>
        <dbReference type="ARBA" id="ARBA00004141"/>
    </source>
</evidence>
<dbReference type="Pfam" id="PF07690">
    <property type="entry name" value="MFS_1"/>
    <property type="match status" value="2"/>
</dbReference>
<feature type="transmembrane region" description="Helical" evidence="7">
    <location>
        <begin position="393"/>
        <end position="415"/>
    </location>
</feature>
<reference evidence="9" key="1">
    <citation type="journal article" date="2020" name="Stud. Mycol.">
        <title>101 Dothideomycetes genomes: a test case for predicting lifestyles and emergence of pathogens.</title>
        <authorList>
            <person name="Haridas S."/>
            <person name="Albert R."/>
            <person name="Binder M."/>
            <person name="Bloem J."/>
            <person name="Labutti K."/>
            <person name="Salamov A."/>
            <person name="Andreopoulos B."/>
            <person name="Baker S."/>
            <person name="Barry K."/>
            <person name="Bills G."/>
            <person name="Bluhm B."/>
            <person name="Cannon C."/>
            <person name="Castanera R."/>
            <person name="Culley D."/>
            <person name="Daum C."/>
            <person name="Ezra D."/>
            <person name="Gonzalez J."/>
            <person name="Henrissat B."/>
            <person name="Kuo A."/>
            <person name="Liang C."/>
            <person name="Lipzen A."/>
            <person name="Lutzoni F."/>
            <person name="Magnuson J."/>
            <person name="Mondo S."/>
            <person name="Nolan M."/>
            <person name="Ohm R."/>
            <person name="Pangilinan J."/>
            <person name="Park H.-J."/>
            <person name="Ramirez L."/>
            <person name="Alfaro M."/>
            <person name="Sun H."/>
            <person name="Tritt A."/>
            <person name="Yoshinaga Y."/>
            <person name="Zwiers L.-H."/>
            <person name="Turgeon B."/>
            <person name="Goodwin S."/>
            <person name="Spatafora J."/>
            <person name="Crous P."/>
            <person name="Grigoriev I."/>
        </authorList>
    </citation>
    <scope>NUCLEOTIDE SEQUENCE</scope>
    <source>
        <strain evidence="9">CBS 130266</strain>
    </source>
</reference>
<keyword evidence="4 7" id="KW-1133">Transmembrane helix</keyword>
<dbReference type="PANTHER" id="PTHR43791:SF40">
    <property type="entry name" value="THIAMINE PATHWAY TRANSPORTER THI73"/>
    <property type="match status" value="1"/>
</dbReference>
<sequence length="521" mass="57597">MIKDEKFEVTIDSPTNYDRQDKYGSDESNRAPSRTSARWPASIDERKLVRKIDWSIIPILMAAYFLQFLDKVIYNYASVMGMPKELGMKGNDFSWGATAFFLAYTFSELPQAALIQKYRVTKVLGGNIFCWGIVLCCTAAVKTSHQMIAVRALLGCFEAVITPALMFVLSGPERWISKSVLTKPRMITSAWYQRNEAAPRFGLWYCGLGLGQIIGGAISFGAQHGKNSFQGWRLMFLIVGVFNCIVAAIIYFWLAGTPEEATFLSSIEKEAIAQRLHDDHSGLGAKKLRVRSIFETFLDSQTWLLCLLTILNVIPSGVITTYSAILIKNMVNGDSKKAALLNMPSGIFSIVALIFSTYTVRKGYQRWFAIILAVIPTLIGACLMSFLPKSNKAGLLIGIYLVNFAVAPYAIVLSAAGANFRGYTRKVAGGSIIAAAFSIANIIGPQTFQAKDAPNYYPAKITLVASTSCSILVALALRLLYGYRNARAERLGEPAMSHLEAKAIRERMSVDFADPGYRYEY</sequence>
<feature type="transmembrane region" description="Helical" evidence="7">
    <location>
        <begin position="123"/>
        <end position="141"/>
    </location>
</feature>
<dbReference type="Gene3D" id="1.20.1250.20">
    <property type="entry name" value="MFS general substrate transporter like domains"/>
    <property type="match status" value="1"/>
</dbReference>
<dbReference type="Proteomes" id="UP000800235">
    <property type="component" value="Unassembled WGS sequence"/>
</dbReference>
<dbReference type="SUPFAM" id="SSF103473">
    <property type="entry name" value="MFS general substrate transporter"/>
    <property type="match status" value="1"/>
</dbReference>
<accession>A0A9P4NJL7</accession>